<evidence type="ECO:0000313" key="2">
    <source>
        <dbReference type="EMBL" id="GCE85136.1"/>
    </source>
</evidence>
<reference evidence="3" key="1">
    <citation type="submission" date="2017-01" db="EMBL/GenBank/DDBJ databases">
        <title>Komagataeibacter sp. MSKU9 whole genome sequencing project.</title>
        <authorList>
            <person name="Matsutani M."/>
            <person name="Naloka K."/>
            <person name="Theeragool G."/>
            <person name="Yakushi T."/>
            <person name="Matsushita K."/>
        </authorList>
    </citation>
    <scope>NUCLEOTIDE SEQUENCE [LARGE SCALE GENOMIC DNA]</scope>
    <source>
        <strain evidence="3">MSKU9</strain>
    </source>
</reference>
<keyword evidence="3" id="KW-1185">Reference proteome</keyword>
<protein>
    <submittedName>
        <fullName evidence="2">Uncharacterized protein</fullName>
    </submittedName>
</protein>
<evidence type="ECO:0000256" key="1">
    <source>
        <dbReference type="SAM" id="MobiDB-lite"/>
    </source>
</evidence>
<organism evidence="2 3">
    <name type="scientific">Komagataeibacter diospyri</name>
    <dbReference type="NCBI Taxonomy" id="1932662"/>
    <lineage>
        <taxon>Bacteria</taxon>
        <taxon>Pseudomonadati</taxon>
        <taxon>Pseudomonadota</taxon>
        <taxon>Alphaproteobacteria</taxon>
        <taxon>Acetobacterales</taxon>
        <taxon>Acetobacteraceae</taxon>
        <taxon>Komagataeibacter</taxon>
    </lineage>
</organism>
<name>A0A4P5P4S8_9PROT</name>
<gene>
    <name evidence="2" type="ORF">MSKU9_3277</name>
</gene>
<feature type="compositionally biased region" description="Basic and acidic residues" evidence="1">
    <location>
        <begin position="92"/>
        <end position="101"/>
    </location>
</feature>
<accession>A0A4P5P4S8</accession>
<proteinExistence type="predicted"/>
<evidence type="ECO:0000313" key="3">
    <source>
        <dbReference type="Proteomes" id="UP000315095"/>
    </source>
</evidence>
<dbReference type="EMBL" id="BDLU01000070">
    <property type="protein sequence ID" value="GCE85136.1"/>
    <property type="molecule type" value="Genomic_DNA"/>
</dbReference>
<feature type="region of interest" description="Disordered" evidence="1">
    <location>
        <begin position="92"/>
        <end position="112"/>
    </location>
</feature>
<dbReference type="AlphaFoldDB" id="A0A4P5P4S8"/>
<comment type="caution">
    <text evidence="2">The sequence shown here is derived from an EMBL/GenBank/DDBJ whole genome shotgun (WGS) entry which is preliminary data.</text>
</comment>
<sequence>MPNSWGKFRKVRGMSGATASFDPRPRLLKVIRSHFAPFRFAAQKLADMASSTPRAAENWLSGQCAPGVPQLIELMASCDEIEREVMQLVEERRKAREEECPGSKSGSDASSG</sequence>
<dbReference type="Proteomes" id="UP000315095">
    <property type="component" value="Unassembled WGS sequence"/>
</dbReference>